<name>A0ABR2JM26_9PEZI</name>
<dbReference type="Pfam" id="PF06985">
    <property type="entry name" value="HET"/>
    <property type="match status" value="1"/>
</dbReference>
<keyword evidence="3" id="KW-1185">Reference proteome</keyword>
<gene>
    <name evidence="2" type="ORF">PGQ11_001175</name>
</gene>
<protein>
    <submittedName>
        <fullName evidence="2">Heterokaryon incompatibility protein</fullName>
    </submittedName>
</protein>
<sequence>MDPLASINPYVSLKEDSSPLGKVYETLPERSARFLRYKGVETPAGSSHSVVVFDFEVHNVAEFKGQYSALSYTWGHPVIDNFKDNMSFVVVCNGQRMPIGLNLNDALQHIYVESDMAPPLFWIDALCINQSDLEERAKQVSLMTSIYSNAANVVVWLGKDNTDAHLAHALLSEYCPALIKIVEDLVTENPAAMLSAGVFNLYDDAKVHEKYHLTPRPMEEWKAVVRFLSWRWFSRIWIVQEMVFNRSHVICCGPLRFDWADLDLFVSLVFGAQWHGLNFHGVEQETSKIARVFTFHRQLRMSATELINDEPRFGLLSAEDKVYDYAQSYLLSSAFLDATDPRDRVFALSAFVNAFGVKMGIVRPMWLRADYTLEATEVMLRTAQILLFKTRSLDMLSYVSDISCRADSDLPSWMPHFHIPGAVASVESLLDLHQGPKYHAGSNSAVVPTFSDIHLQMDSPANLLDTRGYLLDTVEQVVLFDAGFLSVMEICLDLPAKYVNGESPVEVLWRTLIGGRTDTAFPAPPETAQDFALFIKASLIGIAWQALGASDKDSLLRLMMVLNKMETQCPHPSIPTMAEFKEIVNSIIGSADSCLRMLQDLQSKCTYRTLISPNHWGQKGKAVFRTSKGFLGLSPYSTQIGDEVWLLKEARVFHVLRKAESTSEERMLLGEGYVHGFMEGEALRLDGMDYSTITLR</sequence>
<dbReference type="Pfam" id="PF26639">
    <property type="entry name" value="Het-6_barrel"/>
    <property type="match status" value="1"/>
</dbReference>
<accession>A0ABR2JM26</accession>
<reference evidence="2 3" key="1">
    <citation type="journal article" date="2024" name="IMA Fungus">
        <title>Apiospora arundinis, a panoply of carbohydrate-active enzymes and secondary metabolites.</title>
        <authorList>
            <person name="Sorensen T."/>
            <person name="Petersen C."/>
            <person name="Muurmann A.T."/>
            <person name="Christiansen J.V."/>
            <person name="Brundto M.L."/>
            <person name="Overgaard C.K."/>
            <person name="Boysen A.T."/>
            <person name="Wollenberg R.D."/>
            <person name="Larsen T.O."/>
            <person name="Sorensen J.L."/>
            <person name="Nielsen K.L."/>
            <person name="Sondergaard T.E."/>
        </authorList>
    </citation>
    <scope>NUCLEOTIDE SEQUENCE [LARGE SCALE GENOMIC DNA]</scope>
    <source>
        <strain evidence="2 3">AAU 773</strain>
    </source>
</reference>
<organism evidence="2 3">
    <name type="scientific">Apiospora arundinis</name>
    <dbReference type="NCBI Taxonomy" id="335852"/>
    <lineage>
        <taxon>Eukaryota</taxon>
        <taxon>Fungi</taxon>
        <taxon>Dikarya</taxon>
        <taxon>Ascomycota</taxon>
        <taxon>Pezizomycotina</taxon>
        <taxon>Sordariomycetes</taxon>
        <taxon>Xylariomycetidae</taxon>
        <taxon>Amphisphaeriales</taxon>
        <taxon>Apiosporaceae</taxon>
        <taxon>Apiospora</taxon>
    </lineage>
</organism>
<comment type="caution">
    <text evidence="2">The sequence shown here is derived from an EMBL/GenBank/DDBJ whole genome shotgun (WGS) entry which is preliminary data.</text>
</comment>
<evidence type="ECO:0000313" key="3">
    <source>
        <dbReference type="Proteomes" id="UP001390339"/>
    </source>
</evidence>
<feature type="domain" description="Heterokaryon incompatibility" evidence="1">
    <location>
        <begin position="67"/>
        <end position="241"/>
    </location>
</feature>
<evidence type="ECO:0000313" key="2">
    <source>
        <dbReference type="EMBL" id="KAK8879881.1"/>
    </source>
</evidence>
<dbReference type="InterPro" id="IPR052895">
    <property type="entry name" value="HetReg/Transcr_Mod"/>
</dbReference>
<dbReference type="PANTHER" id="PTHR24148:SF64">
    <property type="entry name" value="HETEROKARYON INCOMPATIBILITY DOMAIN-CONTAINING PROTEIN"/>
    <property type="match status" value="1"/>
</dbReference>
<evidence type="ECO:0000259" key="1">
    <source>
        <dbReference type="Pfam" id="PF06985"/>
    </source>
</evidence>
<dbReference type="InterPro" id="IPR010730">
    <property type="entry name" value="HET"/>
</dbReference>
<dbReference type="EMBL" id="JAPCWZ010000001">
    <property type="protein sequence ID" value="KAK8879881.1"/>
    <property type="molecule type" value="Genomic_DNA"/>
</dbReference>
<dbReference type="PANTHER" id="PTHR24148">
    <property type="entry name" value="ANKYRIN REPEAT DOMAIN-CONTAINING PROTEIN 39 HOMOLOG-RELATED"/>
    <property type="match status" value="1"/>
</dbReference>
<dbReference type="Proteomes" id="UP001390339">
    <property type="component" value="Unassembled WGS sequence"/>
</dbReference>
<proteinExistence type="predicted"/>